<dbReference type="STRING" id="592026.GCWU0000282_001441"/>
<evidence type="ECO:0000313" key="3">
    <source>
        <dbReference type="EMBL" id="ESL03451.1"/>
    </source>
</evidence>
<dbReference type="PANTHER" id="PTHR39966:SF3">
    <property type="entry name" value="DUF438 DOMAIN-CONTAINING PROTEIN"/>
    <property type="match status" value="1"/>
</dbReference>
<feature type="domain" description="Hemerythrin-like" evidence="2">
    <location>
        <begin position="102"/>
        <end position="215"/>
    </location>
</feature>
<reference evidence="3 4" key="1">
    <citation type="submission" date="2013-06" db="EMBL/GenBank/DDBJ databases">
        <authorList>
            <person name="Weinstock G."/>
            <person name="Sodergren E."/>
            <person name="Clifton S."/>
            <person name="Fulton L."/>
            <person name="Fulton B."/>
            <person name="Courtney L."/>
            <person name="Fronick C."/>
            <person name="Harrison M."/>
            <person name="Strong C."/>
            <person name="Farmer C."/>
            <person name="Delahaunty K."/>
            <person name="Markovic C."/>
            <person name="Hall O."/>
            <person name="Minx P."/>
            <person name="Tomlinson C."/>
            <person name="Mitreva M."/>
            <person name="Nelson J."/>
            <person name="Hou S."/>
            <person name="Wollam A."/>
            <person name="Pepin K.H."/>
            <person name="Johnson M."/>
            <person name="Bhonagiri V."/>
            <person name="Nash W.E."/>
            <person name="Warren W."/>
            <person name="Chinwalla A."/>
            <person name="Mardis E.R."/>
            <person name="Wilson R.K."/>
        </authorList>
    </citation>
    <scope>NUCLEOTIDE SEQUENCE [LARGE SCALE GENOMIC DNA]</scope>
    <source>
        <strain evidence="3 4">ATCC 51271</strain>
    </source>
</reference>
<keyword evidence="4" id="KW-1185">Reference proteome</keyword>
<dbReference type="RefSeq" id="WP_023354321.1">
    <property type="nucleotide sequence ID" value="NZ_KI535367.1"/>
</dbReference>
<dbReference type="PANTHER" id="PTHR39966">
    <property type="entry name" value="BLL2471 PROTEIN-RELATED"/>
    <property type="match status" value="1"/>
</dbReference>
<dbReference type="Gene3D" id="3.30.450.20">
    <property type="entry name" value="PAS domain"/>
    <property type="match status" value="1"/>
</dbReference>
<feature type="region of interest" description="Disordered" evidence="1">
    <location>
        <begin position="426"/>
        <end position="450"/>
    </location>
</feature>
<evidence type="ECO:0000313" key="4">
    <source>
        <dbReference type="Proteomes" id="UP000018227"/>
    </source>
</evidence>
<feature type="compositionally biased region" description="Basic and acidic residues" evidence="1">
    <location>
        <begin position="437"/>
        <end position="449"/>
    </location>
</feature>
<protein>
    <submittedName>
        <fullName evidence="3">Hemerythrin HHE cation binding domain protein</fullName>
    </submittedName>
</protein>
<dbReference type="InterPro" id="IPR035965">
    <property type="entry name" value="PAS-like_dom_sf"/>
</dbReference>
<dbReference type="Pfam" id="PF01814">
    <property type="entry name" value="Hemerythrin"/>
    <property type="match status" value="1"/>
</dbReference>
<dbReference type="Proteomes" id="UP000018227">
    <property type="component" value="Unassembled WGS sequence"/>
</dbReference>
<comment type="caution">
    <text evidence="3">The sequence shown here is derived from an EMBL/GenBank/DDBJ whole genome shotgun (WGS) entry which is preliminary data.</text>
</comment>
<dbReference type="InterPro" id="IPR012312">
    <property type="entry name" value="Hemerythrin-like"/>
</dbReference>
<gene>
    <name evidence="3" type="ORF">GCWU0000282_001441</name>
</gene>
<accession>V2Y6X2</accession>
<evidence type="ECO:0000259" key="2">
    <source>
        <dbReference type="Pfam" id="PF01814"/>
    </source>
</evidence>
<proteinExistence type="predicted"/>
<sequence>MNNEKMKNHLKNADMDKLAAVIEIKKAYNDGKYNLEEARKLLKEKVTTLTPEEIALAEQELTVEEDDECRKEDIQKMMELFDGILVTGRPKLPDGHPILRYFEENDEMRKLLRSVEDLVQYPVIKNQWFELYDKLKEFRIHLSRKQNQLYPVLEKKGFTRPTTTMWTLDDFIRDEISEFRALLEEGKEDEFIEKQTTLVYDVEDLMSKEETILYPTSLKLINQEEFEDMKSGDLEIGFAFGVGGNKEEVKEVGSKGTSDKPVNEGFINELAGLLGKYGFASGNDEELDVTTGKLTLNQINMIFQNLPLDISFVDENEIVKFYSDTDHRIFPRSKNVIGRDVKNCHPRKSVHLVEEIIEKFRNGEQDHADFWINKPGVFIYIYYAAVRDAGGNFKGVLEVMQDCTRIRNLQGSRTLLSWDGGLKGDATGSDEEAQVADAEKADEKTDKTSETVSVEGKIEVTPNTKLTDLLAFCPQLREELPKINSKFKMLNSPLGRVMIPRATVRIMSERSEMDTDELIKAIKEVFEK</sequence>
<dbReference type="eggNOG" id="COG2461">
    <property type="taxonomic scope" value="Bacteria"/>
</dbReference>
<dbReference type="Pfam" id="PF13596">
    <property type="entry name" value="PAS_10"/>
    <property type="match status" value="1"/>
</dbReference>
<dbReference type="EMBL" id="ACIL03000011">
    <property type="protein sequence ID" value="ESL03451.1"/>
    <property type="molecule type" value="Genomic_DNA"/>
</dbReference>
<dbReference type="SUPFAM" id="SSF55785">
    <property type="entry name" value="PYP-like sensor domain (PAS domain)"/>
    <property type="match status" value="1"/>
</dbReference>
<dbReference type="AlphaFoldDB" id="V2Y6X2"/>
<evidence type="ECO:0000256" key="1">
    <source>
        <dbReference type="SAM" id="MobiDB-lite"/>
    </source>
</evidence>
<name>V2Y6X2_9FIRM</name>
<dbReference type="GO" id="GO:0005886">
    <property type="term" value="C:plasma membrane"/>
    <property type="evidence" value="ECO:0007669"/>
    <property type="project" value="TreeGrafter"/>
</dbReference>
<organism evidence="3 4">
    <name type="scientific">Catonella morbi ATCC 51271</name>
    <dbReference type="NCBI Taxonomy" id="592026"/>
    <lineage>
        <taxon>Bacteria</taxon>
        <taxon>Bacillati</taxon>
        <taxon>Bacillota</taxon>
        <taxon>Clostridia</taxon>
        <taxon>Lachnospirales</taxon>
        <taxon>Lachnospiraceae</taxon>
        <taxon>Catonella</taxon>
    </lineage>
</organism>
<dbReference type="HOGENOM" id="CLU_026706_1_0_9"/>